<keyword evidence="3" id="KW-0808">Transferase</keyword>
<dbReference type="EC" id="2.7.1.163" evidence="3"/>
<name>A0A9X3PMV6_9ACTN</name>
<dbReference type="InterPro" id="IPR011009">
    <property type="entry name" value="Kinase-like_dom_sf"/>
</dbReference>
<reference evidence="2" key="1">
    <citation type="submission" date="2022-12" db="EMBL/GenBank/DDBJ databases">
        <title>Gycomyces niveus sp.nov., a novel actinomycete isolated from soil in Shouguang.</title>
        <authorList>
            <person name="Yang X."/>
        </authorList>
    </citation>
    <scope>NUCLEOTIDE SEQUENCE</scope>
    <source>
        <strain evidence="2">DSM 44724</strain>
    </source>
</reference>
<feature type="domain" description="Aminoglycoside phosphotransferase" evidence="1">
    <location>
        <begin position="25"/>
        <end position="244"/>
    </location>
</feature>
<dbReference type="PANTHER" id="PTHR21310">
    <property type="entry name" value="AMINOGLYCOSIDE PHOSPHOTRANSFERASE-RELATED-RELATED"/>
    <property type="match status" value="1"/>
</dbReference>
<reference evidence="3 5" key="2">
    <citation type="submission" date="2023-07" db="EMBL/GenBank/DDBJ databases">
        <title>Sequencing the genomes of 1000 actinobacteria strains.</title>
        <authorList>
            <person name="Klenk H.-P."/>
        </authorList>
    </citation>
    <scope>NUCLEOTIDE SEQUENCE [LARGE SCALE GENOMIC DNA]</scope>
    <source>
        <strain evidence="3 5">DSM 44724</strain>
    </source>
</reference>
<evidence type="ECO:0000313" key="3">
    <source>
        <dbReference type="EMBL" id="MDR7339009.1"/>
    </source>
</evidence>
<dbReference type="Proteomes" id="UP001183604">
    <property type="component" value="Unassembled WGS sequence"/>
</dbReference>
<evidence type="ECO:0000313" key="2">
    <source>
        <dbReference type="EMBL" id="MDA1386493.1"/>
    </source>
</evidence>
<dbReference type="InterPro" id="IPR002575">
    <property type="entry name" value="Aminoglycoside_PTrfase"/>
</dbReference>
<evidence type="ECO:0000313" key="5">
    <source>
        <dbReference type="Proteomes" id="UP001183604"/>
    </source>
</evidence>
<gene>
    <name evidence="3" type="ORF">J2S69_002728</name>
    <name evidence="2" type="ORF">O2L01_15960</name>
</gene>
<organism evidence="2 4">
    <name type="scientific">Glycomyces lechevalierae</name>
    <dbReference type="NCBI Taxonomy" id="256034"/>
    <lineage>
        <taxon>Bacteria</taxon>
        <taxon>Bacillati</taxon>
        <taxon>Actinomycetota</taxon>
        <taxon>Actinomycetes</taxon>
        <taxon>Glycomycetales</taxon>
        <taxon>Glycomycetaceae</taxon>
        <taxon>Glycomyces</taxon>
    </lineage>
</organism>
<sequence length="318" mass="34243">MWKPMIDGDVVRERITEAIGPVSDWTAITEGENSQAYSAVADGRAVVVRVNLRREGFELDAWAAKVLPGQGIAVPEVLAVGAVGEAWFCASTRLPGTRLCDLDEAAVEVSAPAVAETLRRIGDTPLPGRQGFGGIDPATGDGRNPSWADAVAWGVPKAWPELSDPADRAFLETLSEETLAEVEALPDCDRLVHGDYSADNLIVAEDGAIGVIDWECAMIGDPLWDLAYQLFWSRAWPVMTPQARASATADFTPTELNRLRCYMTVAGLRSASFYLAGTRGPALDLMIDRLRAMPSTPESIADLLPATDPHSVPRSIDQ</sequence>
<evidence type="ECO:0000259" key="1">
    <source>
        <dbReference type="Pfam" id="PF01636"/>
    </source>
</evidence>
<dbReference type="GO" id="GO:0016740">
    <property type="term" value="F:transferase activity"/>
    <property type="evidence" value="ECO:0007669"/>
    <property type="project" value="UniProtKB-KW"/>
</dbReference>
<dbReference type="Gene3D" id="3.90.1200.10">
    <property type="match status" value="1"/>
</dbReference>
<dbReference type="SUPFAM" id="SSF56112">
    <property type="entry name" value="Protein kinase-like (PK-like)"/>
    <property type="match status" value="1"/>
</dbReference>
<evidence type="ECO:0000313" key="4">
    <source>
        <dbReference type="Proteomes" id="UP001145799"/>
    </source>
</evidence>
<dbReference type="Gene3D" id="3.30.200.150">
    <property type="match status" value="1"/>
</dbReference>
<dbReference type="InterPro" id="IPR051678">
    <property type="entry name" value="AGP_Transferase"/>
</dbReference>
<keyword evidence="5" id="KW-1185">Reference proteome</keyword>
<dbReference type="EMBL" id="JAPZVQ010000009">
    <property type="protein sequence ID" value="MDA1386493.1"/>
    <property type="molecule type" value="Genomic_DNA"/>
</dbReference>
<accession>A0A9X3PMV6</accession>
<dbReference type="Proteomes" id="UP001145799">
    <property type="component" value="Unassembled WGS sequence"/>
</dbReference>
<dbReference type="AlphaFoldDB" id="A0A9X3PMV6"/>
<protein>
    <submittedName>
        <fullName evidence="2">Aminoglycoside phosphotransferase family protein</fullName>
    </submittedName>
    <submittedName>
        <fullName evidence="3">Hygromycin-B 4-O-kinase</fullName>
        <ecNumber evidence="3">2.7.1.163</ecNumber>
    </submittedName>
</protein>
<comment type="caution">
    <text evidence="2">The sequence shown here is derived from an EMBL/GenBank/DDBJ whole genome shotgun (WGS) entry which is preliminary data.</text>
</comment>
<proteinExistence type="predicted"/>
<dbReference type="EMBL" id="JAVDYD010000001">
    <property type="protein sequence ID" value="MDR7339009.1"/>
    <property type="molecule type" value="Genomic_DNA"/>
</dbReference>
<dbReference type="Pfam" id="PF01636">
    <property type="entry name" value="APH"/>
    <property type="match status" value="1"/>
</dbReference>
<dbReference type="RefSeq" id="WP_270122962.1">
    <property type="nucleotide sequence ID" value="NZ_BAAAOM010000004.1"/>
</dbReference>